<sequence length="516" mass="57164">MLKEVQNIPVKRIPVKRNPDRKEPKKWKNYALFLGPLVFCALQFLDTPQTIAPEAFKVLSIAIWMAIWWVSEAVPIAVTALLPIVLFPLTGALSLESTTPSYGHKYVFLYIGGFILALAIERWQLHRRIALNILNIVGSKVKYIILGFMVSTAFLSMWISNTATAVMMLPIGTAIIKQFGTKTSKRREKKLGRALMLSIAYSASIGGFASLIGTPPNLVLAGVIEGLYGVKISFVQWMLFALPVSILLLFLCWIYLTKFAFKVSDEVFPGGHKEIKSMLQDLGKISYEEKAVLIVFILTALAWVFRSFIQIFVPIIDDTIIATIAAIALFMISTKSSNRKLLLWEEAVKLPWGIILLFGGGMALAKGFTDTGLADWIASQFSYLKGMELFLLMLILVAAVNFLTEITSNLATTAMLLPVLAPIAYSMGIHPYMIMVAATLAASCAFMLPVATPPNAVVFGSGYLKISSMVRVGVVLNIVSILVVTVITYFLLPYLWDIDKFHFPEVFKQFINSSHP</sequence>
<dbReference type="EMBL" id="PYVU01000029">
    <property type="protein sequence ID" value="PTB96972.1"/>
    <property type="molecule type" value="Genomic_DNA"/>
</dbReference>
<dbReference type="CDD" id="cd01115">
    <property type="entry name" value="SLC13_permease"/>
    <property type="match status" value="1"/>
</dbReference>
<evidence type="ECO:0000256" key="3">
    <source>
        <dbReference type="ARBA" id="ARBA00022692"/>
    </source>
</evidence>
<proteinExistence type="predicted"/>
<feature type="transmembrane region" description="Helical" evidence="6">
    <location>
        <begin position="234"/>
        <end position="256"/>
    </location>
</feature>
<dbReference type="Pfam" id="PF00939">
    <property type="entry name" value="Na_sulph_symp"/>
    <property type="match status" value="1"/>
</dbReference>
<evidence type="ECO:0000256" key="5">
    <source>
        <dbReference type="ARBA" id="ARBA00023136"/>
    </source>
</evidence>
<dbReference type="PANTHER" id="PTHR10283:SF82">
    <property type="entry name" value="SOLUTE CARRIER FAMILY 13 MEMBER 2"/>
    <property type="match status" value="1"/>
</dbReference>
<evidence type="ECO:0000313" key="7">
    <source>
        <dbReference type="EMBL" id="PTB96972.1"/>
    </source>
</evidence>
<feature type="transmembrane region" description="Helical" evidence="6">
    <location>
        <begin position="291"/>
        <end position="313"/>
    </location>
</feature>
<comment type="caution">
    <text evidence="7">The sequence shown here is derived from an EMBL/GenBank/DDBJ whole genome shotgun (WGS) entry which is preliminary data.</text>
</comment>
<evidence type="ECO:0000256" key="6">
    <source>
        <dbReference type="SAM" id="Phobius"/>
    </source>
</evidence>
<evidence type="ECO:0000313" key="8">
    <source>
        <dbReference type="Proteomes" id="UP000240608"/>
    </source>
</evidence>
<name>A0A2T4DT39_9BACT</name>
<evidence type="ECO:0000256" key="2">
    <source>
        <dbReference type="ARBA" id="ARBA00022448"/>
    </source>
</evidence>
<feature type="transmembrane region" description="Helical" evidence="6">
    <location>
        <begin position="194"/>
        <end position="214"/>
    </location>
</feature>
<dbReference type="PANTHER" id="PTHR10283">
    <property type="entry name" value="SOLUTE CARRIER FAMILY 13 MEMBER"/>
    <property type="match status" value="1"/>
</dbReference>
<dbReference type="Proteomes" id="UP000240608">
    <property type="component" value="Unassembled WGS sequence"/>
</dbReference>
<keyword evidence="5 6" id="KW-0472">Membrane</keyword>
<comment type="subcellular location">
    <subcellularLocation>
        <location evidence="1">Membrane</location>
        <topology evidence="1">Multi-pass membrane protein</topology>
    </subcellularLocation>
</comment>
<dbReference type="PROSITE" id="PS01271">
    <property type="entry name" value="NA_SULFATE"/>
    <property type="match status" value="1"/>
</dbReference>
<feature type="transmembrane region" description="Helical" evidence="6">
    <location>
        <begin position="472"/>
        <end position="492"/>
    </location>
</feature>
<dbReference type="AlphaFoldDB" id="A0A2T4DT39"/>
<organism evidence="7 8">
    <name type="scientific">Marivirga lumbricoides</name>
    <dbReference type="NCBI Taxonomy" id="1046115"/>
    <lineage>
        <taxon>Bacteria</taxon>
        <taxon>Pseudomonadati</taxon>
        <taxon>Bacteroidota</taxon>
        <taxon>Cytophagia</taxon>
        <taxon>Cytophagales</taxon>
        <taxon>Marivirgaceae</taxon>
        <taxon>Marivirga</taxon>
    </lineage>
</organism>
<feature type="transmembrane region" description="Helical" evidence="6">
    <location>
        <begin position="76"/>
        <end position="95"/>
    </location>
</feature>
<feature type="transmembrane region" description="Helical" evidence="6">
    <location>
        <begin position="432"/>
        <end position="452"/>
    </location>
</feature>
<dbReference type="InterPro" id="IPR031312">
    <property type="entry name" value="Na/sul_symport_CS"/>
</dbReference>
<evidence type="ECO:0000256" key="4">
    <source>
        <dbReference type="ARBA" id="ARBA00022989"/>
    </source>
</evidence>
<keyword evidence="2" id="KW-0813">Transport</keyword>
<feature type="transmembrane region" description="Helical" evidence="6">
    <location>
        <begin position="319"/>
        <end position="338"/>
    </location>
</feature>
<protein>
    <submittedName>
        <fullName evidence="7">Anion transporter</fullName>
    </submittedName>
</protein>
<reference evidence="7 8" key="1">
    <citation type="submission" date="2018-03" db="EMBL/GenBank/DDBJ databases">
        <title>Cross-interface Injection: A General Nanoliter Liquid Handling Method Applied to Single Cells Genome Amplification Automated Nanoliter Liquid Handling Applied to Single Cell Multiple Displacement Amplification.</title>
        <authorList>
            <person name="Yun J."/>
            <person name="Xu P."/>
            <person name="Xu J."/>
            <person name="Dai X."/>
            <person name="Wang Y."/>
            <person name="Zheng X."/>
            <person name="Cao C."/>
            <person name="Yi Q."/>
            <person name="Zhu Y."/>
            <person name="Wang L."/>
            <person name="Dong Z."/>
            <person name="Huang Y."/>
            <person name="Huang L."/>
            <person name="Du W."/>
        </authorList>
    </citation>
    <scope>NUCLEOTIDE SEQUENCE [LARGE SCALE GENOMIC DNA]</scope>
    <source>
        <strain evidence="7 8">Z-D1-2</strain>
    </source>
</reference>
<dbReference type="InterPro" id="IPR001898">
    <property type="entry name" value="SLC13A/DASS"/>
</dbReference>
<feature type="transmembrane region" description="Helical" evidence="6">
    <location>
        <begin position="350"/>
        <end position="369"/>
    </location>
</feature>
<keyword evidence="4 6" id="KW-1133">Transmembrane helix</keyword>
<evidence type="ECO:0000256" key="1">
    <source>
        <dbReference type="ARBA" id="ARBA00004141"/>
    </source>
</evidence>
<dbReference type="GO" id="GO:0015141">
    <property type="term" value="F:succinate transmembrane transporter activity"/>
    <property type="evidence" value="ECO:0007669"/>
    <property type="project" value="UniProtKB-ARBA"/>
</dbReference>
<feature type="transmembrane region" description="Helical" evidence="6">
    <location>
        <begin position="165"/>
        <end position="182"/>
    </location>
</feature>
<gene>
    <name evidence="7" type="ORF">C9994_04960</name>
</gene>
<feature type="transmembrane region" description="Helical" evidence="6">
    <location>
        <begin position="101"/>
        <end position="120"/>
    </location>
</feature>
<dbReference type="GO" id="GO:0005886">
    <property type="term" value="C:plasma membrane"/>
    <property type="evidence" value="ECO:0007669"/>
    <property type="project" value="TreeGrafter"/>
</dbReference>
<keyword evidence="3 6" id="KW-0812">Transmembrane</keyword>
<dbReference type="NCBIfam" id="TIGR00785">
    <property type="entry name" value="dass"/>
    <property type="match status" value="1"/>
</dbReference>
<accession>A0A2T4DT39</accession>
<feature type="transmembrane region" description="Helical" evidence="6">
    <location>
        <begin position="389"/>
        <end position="420"/>
    </location>
</feature>